<evidence type="ECO:0000313" key="4">
    <source>
        <dbReference type="Proteomes" id="UP001176806"/>
    </source>
</evidence>
<organism evidence="3 4">
    <name type="scientific">Flavivirga jejuensis</name>
    <dbReference type="NCBI Taxonomy" id="870487"/>
    <lineage>
        <taxon>Bacteria</taxon>
        <taxon>Pseudomonadati</taxon>
        <taxon>Bacteroidota</taxon>
        <taxon>Flavobacteriia</taxon>
        <taxon>Flavobacteriales</taxon>
        <taxon>Flavobacteriaceae</taxon>
        <taxon>Flavivirga</taxon>
    </lineage>
</organism>
<evidence type="ECO:0000313" key="3">
    <source>
        <dbReference type="EMBL" id="MDO5976134.1"/>
    </source>
</evidence>
<feature type="domain" description="CBM6" evidence="2">
    <location>
        <begin position="351"/>
        <end position="490"/>
    </location>
</feature>
<dbReference type="PROSITE" id="PS51175">
    <property type="entry name" value="CBM6"/>
    <property type="match status" value="1"/>
</dbReference>
<dbReference type="SUPFAM" id="SSF49785">
    <property type="entry name" value="Galactose-binding domain-like"/>
    <property type="match status" value="1"/>
</dbReference>
<sequence>MKFNNLIIAVILLIGCFSCDDLDDKHNQYLTETVYPGRIDSLRTYIGIEQVYLGWDKPTDNKADKTIVDYGIETIVFDAAIDTLVVTGLDSGETYNFQVYNIDTNENQSVKLYADLFPVSKDWIARNLMLSQPIVTPTDGVNVNSLTFSWKALNNGVMQYKDGLEFILTDENENEITDISVENNVDEGVLIIVASNLDINKSYTLSYKMSFSPKIDNKVILDTTPLMGEITFIPNDFALDPIYLLTASTGWDESSFITIAAVEPGKYVAKSISLGAGEVFRAFKEPSLSSEEQYGFSSFNVVSALMKVSDDGDDNLQLISTASGLYNLTIETTSKIISISGTYDGIIEFPGTLEAENYNTGGQGVAYSDYDGNNRGNSYRNDGVDISGGPTPSFNVGWTNDGEWLAYTVEVLETGSYRVNFSIASANATVGQLVLKFDEKETLVFQGVGTGSWNIFTNQLAGDIELEAGIYELKVEMRNPGLNFDALTLTKN</sequence>
<dbReference type="CDD" id="cd04080">
    <property type="entry name" value="CBM6_cellulase-like"/>
    <property type="match status" value="1"/>
</dbReference>
<dbReference type="Pfam" id="PF03422">
    <property type="entry name" value="CBM_6"/>
    <property type="match status" value="1"/>
</dbReference>
<keyword evidence="4" id="KW-1185">Reference proteome</keyword>
<dbReference type="InterPro" id="IPR008979">
    <property type="entry name" value="Galactose-bd-like_sf"/>
</dbReference>
<dbReference type="InterPro" id="IPR005084">
    <property type="entry name" value="CBM6"/>
</dbReference>
<reference evidence="3" key="1">
    <citation type="submission" date="2023-07" db="EMBL/GenBank/DDBJ databases">
        <title>Two novel species in the genus Flavivirga.</title>
        <authorList>
            <person name="Kwon K."/>
        </authorList>
    </citation>
    <scope>NUCLEOTIDE SEQUENCE</scope>
    <source>
        <strain evidence="3">KACC 14158</strain>
    </source>
</reference>
<gene>
    <name evidence="3" type="ORF">Q4Q40_18190</name>
</gene>
<dbReference type="Gene3D" id="2.60.120.260">
    <property type="entry name" value="Galactose-binding domain-like"/>
    <property type="match status" value="1"/>
</dbReference>
<dbReference type="EMBL" id="JAUOEL010000007">
    <property type="protein sequence ID" value="MDO5976134.1"/>
    <property type="molecule type" value="Genomic_DNA"/>
</dbReference>
<dbReference type="SMART" id="SM00606">
    <property type="entry name" value="CBD_IV"/>
    <property type="match status" value="1"/>
</dbReference>
<evidence type="ECO:0000256" key="1">
    <source>
        <dbReference type="ARBA" id="ARBA00022729"/>
    </source>
</evidence>
<dbReference type="Gene3D" id="2.60.40.10">
    <property type="entry name" value="Immunoglobulins"/>
    <property type="match status" value="1"/>
</dbReference>
<dbReference type="PROSITE" id="PS51257">
    <property type="entry name" value="PROKAR_LIPOPROTEIN"/>
    <property type="match status" value="1"/>
</dbReference>
<protein>
    <submittedName>
        <fullName evidence="3">Carbohydrate-binding protein</fullName>
    </submittedName>
</protein>
<dbReference type="InterPro" id="IPR013783">
    <property type="entry name" value="Ig-like_fold"/>
</dbReference>
<dbReference type="Pfam" id="PF16389">
    <property type="entry name" value="DUF4998"/>
    <property type="match status" value="1"/>
</dbReference>
<evidence type="ECO:0000259" key="2">
    <source>
        <dbReference type="PROSITE" id="PS51175"/>
    </source>
</evidence>
<keyword evidence="1" id="KW-0732">Signal</keyword>
<dbReference type="RefSeq" id="WP_303303396.1">
    <property type="nucleotide sequence ID" value="NZ_BAABDA010000004.1"/>
</dbReference>
<dbReference type="Proteomes" id="UP001176806">
    <property type="component" value="Unassembled WGS sequence"/>
</dbReference>
<comment type="caution">
    <text evidence="3">The sequence shown here is derived from an EMBL/GenBank/DDBJ whole genome shotgun (WGS) entry which is preliminary data.</text>
</comment>
<accession>A0ABT8WT34</accession>
<name>A0ABT8WT34_9FLAO</name>
<proteinExistence type="predicted"/>
<dbReference type="InterPro" id="IPR006584">
    <property type="entry name" value="Cellulose-bd_IV"/>
</dbReference>